<dbReference type="Gene3D" id="3.20.20.140">
    <property type="entry name" value="Metal-dependent hydrolases"/>
    <property type="match status" value="1"/>
</dbReference>
<name>A0A7C4HCC7_STAMA</name>
<gene>
    <name evidence="6 9" type="primary">ade</name>
    <name evidence="10" type="ORF">ENT92_02610</name>
    <name evidence="9" type="ORF">ENU14_06780</name>
</gene>
<proteinExistence type="inferred from homology"/>
<keyword evidence="3 6" id="KW-0378">Hydrolase</keyword>
<protein>
    <recommendedName>
        <fullName evidence="2 6">Adenine deaminase</fullName>
        <shortName evidence="6">Adenase</shortName>
        <shortName evidence="6">Adenine aminase</shortName>
        <ecNumber evidence="2 6">3.5.4.2</ecNumber>
    </recommendedName>
</protein>
<dbReference type="SUPFAM" id="SSF51556">
    <property type="entry name" value="Metallo-dependent hydrolases"/>
    <property type="match status" value="1"/>
</dbReference>
<comment type="cofactor">
    <cofactor evidence="6">
        <name>Mn(2+)</name>
        <dbReference type="ChEBI" id="CHEBI:29035"/>
    </cofactor>
</comment>
<dbReference type="EMBL" id="DTBJ01000057">
    <property type="protein sequence ID" value="HGM59269.1"/>
    <property type="molecule type" value="Genomic_DNA"/>
</dbReference>
<dbReference type="EC" id="3.5.4.2" evidence="2 6"/>
<evidence type="ECO:0000259" key="8">
    <source>
        <dbReference type="Pfam" id="PF13382"/>
    </source>
</evidence>
<dbReference type="InterPro" id="IPR006680">
    <property type="entry name" value="Amidohydro-rel"/>
</dbReference>
<organism evidence="9">
    <name type="scientific">Staphylothermus marinus</name>
    <dbReference type="NCBI Taxonomy" id="2280"/>
    <lineage>
        <taxon>Archaea</taxon>
        <taxon>Thermoproteota</taxon>
        <taxon>Thermoprotei</taxon>
        <taxon>Desulfurococcales</taxon>
        <taxon>Desulfurococcaceae</taxon>
        <taxon>Staphylothermus</taxon>
    </lineage>
</organism>
<dbReference type="Pfam" id="PF01979">
    <property type="entry name" value="Amidohydro_1"/>
    <property type="match status" value="1"/>
</dbReference>
<reference evidence="9" key="1">
    <citation type="journal article" date="2020" name="mSystems">
        <title>Genome- and Community-Level Interaction Insights into Carbon Utilization and Element Cycling Functions of Hydrothermarchaeota in Hydrothermal Sediment.</title>
        <authorList>
            <person name="Zhou Z."/>
            <person name="Liu Y."/>
            <person name="Xu W."/>
            <person name="Pan J."/>
            <person name="Luo Z.H."/>
            <person name="Li M."/>
        </authorList>
    </citation>
    <scope>NUCLEOTIDE SEQUENCE [LARGE SCALE GENOMIC DNA]</scope>
    <source>
        <strain evidence="10">SpSt-622</strain>
        <strain evidence="9">SpSt-642</strain>
    </source>
</reference>
<evidence type="ECO:0000256" key="3">
    <source>
        <dbReference type="ARBA" id="ARBA00022801"/>
    </source>
</evidence>
<dbReference type="SUPFAM" id="SSF51338">
    <property type="entry name" value="Composite domain of metallo-dependent hydrolases"/>
    <property type="match status" value="1"/>
</dbReference>
<dbReference type="PANTHER" id="PTHR11113">
    <property type="entry name" value="N-ACETYLGLUCOSAMINE-6-PHOSPHATE DEACETYLASE"/>
    <property type="match status" value="1"/>
</dbReference>
<dbReference type="EMBL" id="DTAN01000102">
    <property type="protein sequence ID" value="HGU65092.1"/>
    <property type="molecule type" value="Genomic_DNA"/>
</dbReference>
<evidence type="ECO:0000256" key="2">
    <source>
        <dbReference type="ARBA" id="ARBA00012782"/>
    </source>
</evidence>
<dbReference type="Pfam" id="PF13382">
    <property type="entry name" value="Adenine_deam_C"/>
    <property type="match status" value="1"/>
</dbReference>
<evidence type="ECO:0000313" key="9">
    <source>
        <dbReference type="EMBL" id="HGM59269.1"/>
    </source>
</evidence>
<dbReference type="NCBIfam" id="TIGR01178">
    <property type="entry name" value="ade"/>
    <property type="match status" value="1"/>
</dbReference>
<evidence type="ECO:0000256" key="5">
    <source>
        <dbReference type="ARBA" id="ARBA00047720"/>
    </source>
</evidence>
<dbReference type="HAMAP" id="MF_01518">
    <property type="entry name" value="Adenine_deamin"/>
    <property type="match status" value="1"/>
</dbReference>
<comment type="catalytic activity">
    <reaction evidence="5 6">
        <text>adenine + H2O + H(+) = hypoxanthine + NH4(+)</text>
        <dbReference type="Rhea" id="RHEA:23688"/>
        <dbReference type="ChEBI" id="CHEBI:15377"/>
        <dbReference type="ChEBI" id="CHEBI:15378"/>
        <dbReference type="ChEBI" id="CHEBI:16708"/>
        <dbReference type="ChEBI" id="CHEBI:17368"/>
        <dbReference type="ChEBI" id="CHEBI:28938"/>
        <dbReference type="EC" id="3.5.4.2"/>
    </reaction>
</comment>
<evidence type="ECO:0000313" key="10">
    <source>
        <dbReference type="EMBL" id="HGU65092.1"/>
    </source>
</evidence>
<dbReference type="InterPro" id="IPR032466">
    <property type="entry name" value="Metal_Hydrolase"/>
</dbReference>
<feature type="domain" description="Adenine deaminase C-terminal" evidence="8">
    <location>
        <begin position="431"/>
        <end position="598"/>
    </location>
</feature>
<comment type="caution">
    <text evidence="9">The sequence shown here is derived from an EMBL/GenBank/DDBJ whole genome shotgun (WGS) entry which is preliminary data.</text>
</comment>
<feature type="domain" description="Amidohydrolase-related" evidence="7">
    <location>
        <begin position="83"/>
        <end position="369"/>
    </location>
</feature>
<evidence type="ECO:0000256" key="1">
    <source>
        <dbReference type="ARBA" id="ARBA00006773"/>
    </source>
</evidence>
<evidence type="ECO:0000256" key="4">
    <source>
        <dbReference type="ARBA" id="ARBA00023211"/>
    </source>
</evidence>
<dbReference type="InterPro" id="IPR026912">
    <property type="entry name" value="Adenine_deam_C"/>
</dbReference>
<dbReference type="AlphaFoldDB" id="A0A7C4HCC7"/>
<sequence length="610" mass="68805">MKILTIDLNLENIIEYLETALGRKPADIIVKNVNIVQPHVNEIEENKAIIIKRKRIVSIVDSKDVYKYVSSQTKVIEFNNEYAVPGFIDLHIHIESSLLDPFGFSKLALKHGTTTVLADPHELANVLGLDGIKLFIEVSKNVPLKILINVPSCIPPVNPEMGIETALHRIGLNELKEIIDSENVYGLGEVMDYKGVVEGVRELVEKVLFFRNKGLIVDGHAPKLTSSELCAYISTGIVSDHEATDYIEGLEKIKRGMWLYIREGSAWRDLGVLIELIKNNKCELCLFVSDDLNVYELFNYGHMDRIVNKAIEYGLDPVEAIKYATLYPAIRLNALDHIGLIAPGRLADLFITKKIECINPHTVISNGELIYYRNYLIKEFNRFKYSEKYLKTVNTGSLRDKIVFAPSIPRHYGIENGYAYVNTIRVSKGSTLTKREIVELEVRNTVIQPDFNQDVMYIIVADRHLGSGDYTIGFIKGLGFKAGAIAQTIAHDTHNLIIAGWNSRDMEKALIEIENMQGGIVVVDNNEVVSSIQLKLAGLMSIEEPEVVYEKYSRMITVLKSKYGLDFEPFYMSLSLVSLPVIPEIRITTKGLIDVNKMKFITLVEDIRSK</sequence>
<evidence type="ECO:0000256" key="6">
    <source>
        <dbReference type="HAMAP-Rule" id="MF_01518"/>
    </source>
</evidence>
<dbReference type="GO" id="GO:0000034">
    <property type="term" value="F:adenine deaminase activity"/>
    <property type="evidence" value="ECO:0007669"/>
    <property type="project" value="UniProtKB-UniRule"/>
</dbReference>
<dbReference type="Gene3D" id="2.30.40.10">
    <property type="entry name" value="Urease, subunit C, domain 1"/>
    <property type="match status" value="1"/>
</dbReference>
<dbReference type="PANTHER" id="PTHR11113:SF2">
    <property type="entry name" value="ADENINE DEAMINASE"/>
    <property type="match status" value="1"/>
</dbReference>
<evidence type="ECO:0000259" key="7">
    <source>
        <dbReference type="Pfam" id="PF01979"/>
    </source>
</evidence>
<accession>A0A7C4HCC7</accession>
<comment type="similarity">
    <text evidence="1 6">Belongs to the metallo-dependent hydrolases superfamily. Adenine deaminase family.</text>
</comment>
<keyword evidence="4 6" id="KW-0464">Manganese</keyword>
<dbReference type="InterPro" id="IPR006679">
    <property type="entry name" value="Adenine_deam"/>
</dbReference>
<dbReference type="InterPro" id="IPR011059">
    <property type="entry name" value="Metal-dep_hydrolase_composite"/>
</dbReference>
<dbReference type="GO" id="GO:0006146">
    <property type="term" value="P:adenine catabolic process"/>
    <property type="evidence" value="ECO:0007669"/>
    <property type="project" value="InterPro"/>
</dbReference>